<protein>
    <submittedName>
        <fullName evidence="13">Mercuric transport protein periplasmic component</fullName>
    </submittedName>
</protein>
<dbReference type="PROSITE" id="PS50846">
    <property type="entry name" value="HMA_2"/>
    <property type="match status" value="1"/>
</dbReference>
<evidence type="ECO:0000256" key="10">
    <source>
        <dbReference type="ARBA" id="ARBA00023136"/>
    </source>
</evidence>
<keyword evidence="3" id="KW-0475">Mercuric resistance</keyword>
<feature type="transmembrane region" description="Helical" evidence="11">
    <location>
        <begin position="49"/>
        <end position="66"/>
    </location>
</feature>
<keyword evidence="8" id="KW-0476">Mercury</keyword>
<dbReference type="NCBIfam" id="NF033556">
    <property type="entry name" value="MerTP_fusion"/>
    <property type="match status" value="1"/>
</dbReference>
<comment type="caution">
    <text evidence="13">The sequence shown here is derived from an EMBL/GenBank/DDBJ whole genome shotgun (WGS) entry which is preliminary data.</text>
</comment>
<accession>A0A1J5SBC7</accession>
<organism evidence="13">
    <name type="scientific">mine drainage metagenome</name>
    <dbReference type="NCBI Taxonomy" id="410659"/>
    <lineage>
        <taxon>unclassified sequences</taxon>
        <taxon>metagenomes</taxon>
        <taxon>ecological metagenomes</taxon>
    </lineage>
</organism>
<reference evidence="13" key="1">
    <citation type="submission" date="2016-10" db="EMBL/GenBank/DDBJ databases">
        <title>Sequence of Gallionella enrichment culture.</title>
        <authorList>
            <person name="Poehlein A."/>
            <person name="Muehling M."/>
            <person name="Daniel R."/>
        </authorList>
    </citation>
    <scope>NUCLEOTIDE SEQUENCE</scope>
</reference>
<evidence type="ECO:0000259" key="12">
    <source>
        <dbReference type="PROSITE" id="PS50846"/>
    </source>
</evidence>
<proteinExistence type="predicted"/>
<dbReference type="InterPro" id="IPR036163">
    <property type="entry name" value="HMA_dom_sf"/>
</dbReference>
<dbReference type="Gene3D" id="1.10.287.910">
    <property type="entry name" value="bacterial mercury transporter, merf"/>
    <property type="match status" value="1"/>
</dbReference>
<dbReference type="SUPFAM" id="SSF55008">
    <property type="entry name" value="HMA, heavy metal-associated domain"/>
    <property type="match status" value="1"/>
</dbReference>
<dbReference type="Pfam" id="PF02411">
    <property type="entry name" value="MerT"/>
    <property type="match status" value="1"/>
</dbReference>
<feature type="transmembrane region" description="Helical" evidence="11">
    <location>
        <begin position="93"/>
        <end position="116"/>
    </location>
</feature>
<evidence type="ECO:0000256" key="9">
    <source>
        <dbReference type="ARBA" id="ARBA00022989"/>
    </source>
</evidence>
<keyword evidence="5" id="KW-0997">Cell inner membrane</keyword>
<dbReference type="CDD" id="cd00371">
    <property type="entry name" value="HMA"/>
    <property type="match status" value="1"/>
</dbReference>
<keyword evidence="9 11" id="KW-1133">Transmembrane helix</keyword>
<dbReference type="Gene3D" id="3.30.70.100">
    <property type="match status" value="1"/>
</dbReference>
<dbReference type="InterPro" id="IPR006121">
    <property type="entry name" value="HMA_dom"/>
</dbReference>
<evidence type="ECO:0000256" key="7">
    <source>
        <dbReference type="ARBA" id="ARBA00022723"/>
    </source>
</evidence>
<evidence type="ECO:0000313" key="13">
    <source>
        <dbReference type="EMBL" id="OIR01344.1"/>
    </source>
</evidence>
<keyword evidence="6 11" id="KW-0812">Transmembrane</keyword>
<keyword evidence="4" id="KW-1003">Cell membrane</keyword>
<dbReference type="GO" id="GO:0005886">
    <property type="term" value="C:plasma membrane"/>
    <property type="evidence" value="ECO:0007669"/>
    <property type="project" value="UniProtKB-SubCell"/>
</dbReference>
<keyword evidence="2" id="KW-0813">Transport</keyword>
<evidence type="ECO:0000256" key="6">
    <source>
        <dbReference type="ARBA" id="ARBA00022692"/>
    </source>
</evidence>
<comment type="subcellular location">
    <subcellularLocation>
        <location evidence="1">Cell inner membrane</location>
        <topology evidence="1">Multi-pass membrane protein</topology>
    </subcellularLocation>
</comment>
<dbReference type="Pfam" id="PF00403">
    <property type="entry name" value="HMA"/>
    <property type="match status" value="1"/>
</dbReference>
<dbReference type="PANTHER" id="PTHR46594:SF4">
    <property type="entry name" value="P-TYPE CATION-TRANSPORTING ATPASE"/>
    <property type="match status" value="1"/>
</dbReference>
<dbReference type="PANTHER" id="PTHR46594">
    <property type="entry name" value="P-TYPE CATION-TRANSPORTING ATPASE"/>
    <property type="match status" value="1"/>
</dbReference>
<dbReference type="InterPro" id="IPR003457">
    <property type="entry name" value="Transprt_MerT"/>
</dbReference>
<gene>
    <name evidence="13" type="primary">merP_1</name>
    <name evidence="13" type="ORF">GALL_166320</name>
</gene>
<evidence type="ECO:0000256" key="8">
    <source>
        <dbReference type="ARBA" id="ARBA00022914"/>
    </source>
</evidence>
<keyword evidence="10 11" id="KW-0472">Membrane</keyword>
<feature type="transmembrane region" description="Helical" evidence="11">
    <location>
        <begin position="12"/>
        <end position="37"/>
    </location>
</feature>
<name>A0A1J5SBC7_9ZZZZ</name>
<evidence type="ECO:0000256" key="3">
    <source>
        <dbReference type="ARBA" id="ARBA00022466"/>
    </source>
</evidence>
<dbReference type="GO" id="GO:0015097">
    <property type="term" value="F:mercury ion transmembrane transporter activity"/>
    <property type="evidence" value="ECO:0007669"/>
    <property type="project" value="InterPro"/>
</dbReference>
<evidence type="ECO:0000256" key="4">
    <source>
        <dbReference type="ARBA" id="ARBA00022475"/>
    </source>
</evidence>
<keyword evidence="7" id="KW-0479">Metal-binding</keyword>
<dbReference type="EMBL" id="MLJW01000085">
    <property type="protein sequence ID" value="OIR01344.1"/>
    <property type="molecule type" value="Genomic_DNA"/>
</dbReference>
<evidence type="ECO:0000256" key="2">
    <source>
        <dbReference type="ARBA" id="ARBA00022448"/>
    </source>
</evidence>
<evidence type="ECO:0000256" key="11">
    <source>
        <dbReference type="SAM" id="Phobius"/>
    </source>
</evidence>
<evidence type="ECO:0000256" key="1">
    <source>
        <dbReference type="ARBA" id="ARBA00004429"/>
    </source>
</evidence>
<dbReference type="AlphaFoldDB" id="A0A1J5SBC7"/>
<sequence>MSTSKSGSKTWVAGILAAAAASLCCITPVLALISGTSGIASTFSWMEPYRPYLLGITVVVLGFAWYQKLKPGKKNEVACDCEEDKPSFWQGKIFLGIVTVLAFMLMTFPKYSYVFYPKIEKKDVIVIDKSNIREVKLNINGMDCEACTHSINHALSKLPGVLEYKTEYEKGTSTIKFDSSKTKQKEIISAVNETGYEALLSTQK</sequence>
<feature type="domain" description="HMA" evidence="12">
    <location>
        <begin position="133"/>
        <end position="199"/>
    </location>
</feature>
<dbReference type="GO" id="GO:0046872">
    <property type="term" value="F:metal ion binding"/>
    <property type="evidence" value="ECO:0007669"/>
    <property type="project" value="UniProtKB-KW"/>
</dbReference>
<evidence type="ECO:0000256" key="5">
    <source>
        <dbReference type="ARBA" id="ARBA00022519"/>
    </source>
</evidence>
<dbReference type="FunFam" id="3.30.70.100:FF:000001">
    <property type="entry name" value="ATPase copper transporting beta"/>
    <property type="match status" value="1"/>
</dbReference>